<dbReference type="GeneID" id="30180893"/>
<dbReference type="RefSeq" id="XP_019017513.1">
    <property type="nucleotide sequence ID" value="XM_019164206.1"/>
</dbReference>
<dbReference type="SUPFAM" id="SSF53448">
    <property type="entry name" value="Nucleotide-diphospho-sugar transferases"/>
    <property type="match status" value="1"/>
</dbReference>
<dbReference type="InterPro" id="IPR050587">
    <property type="entry name" value="GNT1/Glycosyltrans_8"/>
</dbReference>
<protein>
    <recommendedName>
        <fullName evidence="3">Glycosyltransferase family 8 protein</fullName>
    </recommendedName>
</protein>
<reference evidence="1 2" key="1">
    <citation type="journal article" date="2016" name="Proc. Natl. Acad. Sci. U.S.A.">
        <title>Comparative genomics of biotechnologically important yeasts.</title>
        <authorList>
            <person name="Riley R."/>
            <person name="Haridas S."/>
            <person name="Wolfe K.H."/>
            <person name="Lopes M.R."/>
            <person name="Hittinger C.T."/>
            <person name="Goeker M."/>
            <person name="Salamov A.A."/>
            <person name="Wisecaver J.H."/>
            <person name="Long T.M."/>
            <person name="Calvey C.H."/>
            <person name="Aerts A.L."/>
            <person name="Barry K.W."/>
            <person name="Choi C."/>
            <person name="Clum A."/>
            <person name="Coughlan A.Y."/>
            <person name="Deshpande S."/>
            <person name="Douglass A.P."/>
            <person name="Hanson S.J."/>
            <person name="Klenk H.-P."/>
            <person name="LaButti K.M."/>
            <person name="Lapidus A."/>
            <person name="Lindquist E.A."/>
            <person name="Lipzen A.M."/>
            <person name="Meier-Kolthoff J.P."/>
            <person name="Ohm R.A."/>
            <person name="Otillar R.P."/>
            <person name="Pangilinan J.L."/>
            <person name="Peng Y."/>
            <person name="Rokas A."/>
            <person name="Rosa C.A."/>
            <person name="Scheuner C."/>
            <person name="Sibirny A.A."/>
            <person name="Slot J.C."/>
            <person name="Stielow J.B."/>
            <person name="Sun H."/>
            <person name="Kurtzman C.P."/>
            <person name="Blackwell M."/>
            <person name="Grigoriev I.V."/>
            <person name="Jeffries T.W."/>
        </authorList>
    </citation>
    <scope>NUCLEOTIDE SEQUENCE [LARGE SCALE GENOMIC DNA]</scope>
    <source>
        <strain evidence="1 2">NRRL Y-2026</strain>
    </source>
</reference>
<dbReference type="CDD" id="cd02537">
    <property type="entry name" value="GT8_Glycogenin"/>
    <property type="match status" value="1"/>
</dbReference>
<gene>
    <name evidence="1" type="ORF">PICMEDRAFT_72473</name>
</gene>
<dbReference type="Gene3D" id="3.90.550.10">
    <property type="entry name" value="Spore Coat Polysaccharide Biosynthesis Protein SpsA, Chain A"/>
    <property type="match status" value="1"/>
</dbReference>
<keyword evidence="2" id="KW-1185">Reference proteome</keyword>
<proteinExistence type="predicted"/>
<evidence type="ECO:0000313" key="1">
    <source>
        <dbReference type="EMBL" id="ODQ46400.1"/>
    </source>
</evidence>
<sequence length="291" mass="32689">MTLPDPNANPYIWATLITNSGYLPGVLTLNYSLQKLGSSYPLIALYTDKLDPASLQALHDADIPTLQIENLSPAATPNLVHDKRFLDTWSKLFFFKLTQFKRIIQLDSDMLVLQNMDELMTLPLGSSSFASTHACVCNPLKKAHYPASWTSENCVFSSFSDASGIHGPSCKLGLSKCNSGLLIVEPSIDSFTSILSALEDGDATESYMFPDQDLLADVFHKNWLSISPNYNCLKTYKNCHPHLWDLTKIKNIHYILSPKPWDVDRSYNDESGTFQLWWDENDERLGLAEPC</sequence>
<dbReference type="Proteomes" id="UP000094455">
    <property type="component" value="Unassembled WGS sequence"/>
</dbReference>
<dbReference type="OrthoDB" id="2014201at2759"/>
<dbReference type="STRING" id="763406.A0A1E3NJW1"/>
<dbReference type="PANTHER" id="PTHR11183">
    <property type="entry name" value="GLYCOGENIN SUBFAMILY MEMBER"/>
    <property type="match status" value="1"/>
</dbReference>
<dbReference type="InterPro" id="IPR002495">
    <property type="entry name" value="Glyco_trans_8"/>
</dbReference>
<dbReference type="InterPro" id="IPR029044">
    <property type="entry name" value="Nucleotide-diphossugar_trans"/>
</dbReference>
<accession>A0A1E3NJW1</accession>
<dbReference type="GO" id="GO:0016757">
    <property type="term" value="F:glycosyltransferase activity"/>
    <property type="evidence" value="ECO:0007669"/>
    <property type="project" value="InterPro"/>
</dbReference>
<dbReference type="Pfam" id="PF01501">
    <property type="entry name" value="Glyco_transf_8"/>
    <property type="match status" value="1"/>
</dbReference>
<name>A0A1E3NJW1_9ASCO</name>
<organism evidence="1 2">
    <name type="scientific">Pichia membranifaciens NRRL Y-2026</name>
    <dbReference type="NCBI Taxonomy" id="763406"/>
    <lineage>
        <taxon>Eukaryota</taxon>
        <taxon>Fungi</taxon>
        <taxon>Dikarya</taxon>
        <taxon>Ascomycota</taxon>
        <taxon>Saccharomycotina</taxon>
        <taxon>Pichiomycetes</taxon>
        <taxon>Pichiales</taxon>
        <taxon>Pichiaceae</taxon>
        <taxon>Pichia</taxon>
    </lineage>
</organism>
<evidence type="ECO:0008006" key="3">
    <source>
        <dbReference type="Google" id="ProtNLM"/>
    </source>
</evidence>
<dbReference type="AlphaFoldDB" id="A0A1E3NJW1"/>
<dbReference type="EMBL" id="KV454003">
    <property type="protein sequence ID" value="ODQ46400.1"/>
    <property type="molecule type" value="Genomic_DNA"/>
</dbReference>
<evidence type="ECO:0000313" key="2">
    <source>
        <dbReference type="Proteomes" id="UP000094455"/>
    </source>
</evidence>